<dbReference type="CDD" id="cd00093">
    <property type="entry name" value="HTH_XRE"/>
    <property type="match status" value="1"/>
</dbReference>
<dbReference type="SUPFAM" id="SSF47413">
    <property type="entry name" value="lambda repressor-like DNA-binding domains"/>
    <property type="match status" value="1"/>
</dbReference>
<organism evidence="2 3">
    <name type="scientific">Chitinophaga horti</name>
    <dbReference type="NCBI Taxonomy" id="2920382"/>
    <lineage>
        <taxon>Bacteria</taxon>
        <taxon>Pseudomonadati</taxon>
        <taxon>Bacteroidota</taxon>
        <taxon>Chitinophagia</taxon>
        <taxon>Chitinophagales</taxon>
        <taxon>Chitinophagaceae</taxon>
        <taxon>Chitinophaga</taxon>
    </lineage>
</organism>
<evidence type="ECO:0000313" key="2">
    <source>
        <dbReference type="EMBL" id="UYQ92833.1"/>
    </source>
</evidence>
<keyword evidence="3" id="KW-1185">Reference proteome</keyword>
<proteinExistence type="predicted"/>
<gene>
    <name evidence="2" type="ORF">MKQ68_22390</name>
</gene>
<sequence length="72" mass="8193">MDKPKFNRIKAVLAEKGISNKELAENVGVTEGTVSTWCRNYKQPKIETLFEIARYLKVEAADLVSKMKSVEF</sequence>
<dbReference type="Proteomes" id="UP001162741">
    <property type="component" value="Chromosome"/>
</dbReference>
<evidence type="ECO:0000259" key="1">
    <source>
        <dbReference type="PROSITE" id="PS50943"/>
    </source>
</evidence>
<dbReference type="SMART" id="SM00530">
    <property type="entry name" value="HTH_XRE"/>
    <property type="match status" value="1"/>
</dbReference>
<dbReference type="RefSeq" id="WP_244836436.1">
    <property type="nucleotide sequence ID" value="NZ_CP107006.1"/>
</dbReference>
<reference evidence="2" key="1">
    <citation type="submission" date="2022-10" db="EMBL/GenBank/DDBJ databases">
        <title>Chitinophaga sp. nov., isolated from soil.</title>
        <authorList>
            <person name="Jeon C.O."/>
        </authorList>
    </citation>
    <scope>NUCLEOTIDE SEQUENCE</scope>
    <source>
        <strain evidence="2">R8</strain>
    </source>
</reference>
<dbReference type="Pfam" id="PF01381">
    <property type="entry name" value="HTH_3"/>
    <property type="match status" value="1"/>
</dbReference>
<feature type="domain" description="HTH cro/C1-type" evidence="1">
    <location>
        <begin position="9"/>
        <end position="63"/>
    </location>
</feature>
<dbReference type="InterPro" id="IPR010982">
    <property type="entry name" value="Lambda_DNA-bd_dom_sf"/>
</dbReference>
<protein>
    <submittedName>
        <fullName evidence="2">Helix-turn-helix domain-containing protein</fullName>
    </submittedName>
</protein>
<name>A0ABY6IZW8_9BACT</name>
<dbReference type="Gene3D" id="1.10.260.40">
    <property type="entry name" value="lambda repressor-like DNA-binding domains"/>
    <property type="match status" value="1"/>
</dbReference>
<dbReference type="EMBL" id="CP107006">
    <property type="protein sequence ID" value="UYQ92833.1"/>
    <property type="molecule type" value="Genomic_DNA"/>
</dbReference>
<dbReference type="InterPro" id="IPR001387">
    <property type="entry name" value="Cro/C1-type_HTH"/>
</dbReference>
<dbReference type="PROSITE" id="PS50943">
    <property type="entry name" value="HTH_CROC1"/>
    <property type="match status" value="1"/>
</dbReference>
<accession>A0ABY6IZW8</accession>
<evidence type="ECO:0000313" key="3">
    <source>
        <dbReference type="Proteomes" id="UP001162741"/>
    </source>
</evidence>